<dbReference type="AlphaFoldDB" id="A0A9D1KF36"/>
<evidence type="ECO:0000259" key="3">
    <source>
        <dbReference type="Pfam" id="PF22124"/>
    </source>
</evidence>
<reference evidence="4" key="2">
    <citation type="journal article" date="2021" name="PeerJ">
        <title>Extensive microbial diversity within the chicken gut microbiome revealed by metagenomics and culture.</title>
        <authorList>
            <person name="Gilroy R."/>
            <person name="Ravi A."/>
            <person name="Getino M."/>
            <person name="Pursley I."/>
            <person name="Horton D.L."/>
            <person name="Alikhan N.F."/>
            <person name="Baker D."/>
            <person name="Gharbi K."/>
            <person name="Hall N."/>
            <person name="Watson M."/>
            <person name="Adriaenssens E.M."/>
            <person name="Foster-Nyarko E."/>
            <person name="Jarju S."/>
            <person name="Secka A."/>
            <person name="Antonio M."/>
            <person name="Oren A."/>
            <person name="Chaudhuri R.R."/>
            <person name="La Ragione R."/>
            <person name="Hildebrand F."/>
            <person name="Pallen M.J."/>
        </authorList>
    </citation>
    <scope>NUCLEOTIDE SEQUENCE</scope>
    <source>
        <strain evidence="4">21143</strain>
    </source>
</reference>
<dbReference type="Pfam" id="PF14498">
    <property type="entry name" value="Glyco_hyd_65N_2"/>
    <property type="match status" value="1"/>
</dbReference>
<sequence>MPKISSFIGIFVLMQIFFGISSARAQEGLKLWYDKPAGEWVEALPVGNGRIGAMVFGGVSSELIRLNESSLWSGCPVQDSLNIDAPCYLPLIRKALFEGDFSTAAQGCRFMQGPYSASYLPLGDLHISYMMPRSAPTDYYRALNLSEASAVTRFTVAGITYEREVFASSSDDVLAVRLTASRKNSLSLHITLSSPLHYELEAPAFDELTMRGVAPIRVDPDYYVVDGRSPIVYEENGHTGMRFRTCLKVVAKGGVVSSDTCGIHVDQASEVVVLLSAATSFNGFDKYPDTEGADEKSLAENMLHKASAYTYKNLKKRHVSDFRKYFDRFSVSLGLTADSLKKIPTDRRLIAYARGHSDPELEVLYFQYGRYLLISSSRIGGRPANLQGIWNPYIQAPWSSNYTINVNTEMNYWPAEVTSLPEMHEPLLDWISGLSRTGMVTARQFYGCRGWVAHQNSDIWCMSNPVGNGVGDPTWANWYMGGNWLCRHLYEHYAYTRDKSFLQEAYPIMKGAARFCLDWLVEKDGYLLTAPSTSPENNYRVDGKIGSVTMGATMDMSIIWDLFTHLIEASAVLGIDASFRDTLVTAREQLYPLRIGSRGELLEWYDEYEEVDPHHRHVSQLYGLYPGRQISPLYTPRYAEACRRTLEMRGDGGTGWSKAWKINFWARLLDGDHAYKMIRDIMKAVGPGTLNKGGGTYPNLFDAHPPFQIDGNFGATAGLAEMLLQSHLGEIHLLPALPAAWSRGEVSGLKARGGFDVSFSWRDGRLVKGEILSVAGESCTVRSKQPLFIKGAKVSAREKNGYFIYTFATREGVRYKFLTE</sequence>
<dbReference type="InterPro" id="IPR027414">
    <property type="entry name" value="GH95_N_dom"/>
</dbReference>
<dbReference type="PANTHER" id="PTHR31084">
    <property type="entry name" value="ALPHA-L-FUCOSIDASE 2"/>
    <property type="match status" value="1"/>
</dbReference>
<dbReference type="InterPro" id="IPR054363">
    <property type="entry name" value="GH95_cat"/>
</dbReference>
<feature type="domain" description="Alpha fucosidase A-like C-terminal" evidence="2">
    <location>
        <begin position="725"/>
        <end position="816"/>
    </location>
</feature>
<dbReference type="InterPro" id="IPR049053">
    <property type="entry name" value="AFCA-like_C"/>
</dbReference>
<evidence type="ECO:0000259" key="1">
    <source>
        <dbReference type="Pfam" id="PF14498"/>
    </source>
</evidence>
<dbReference type="EMBL" id="DVKT01000063">
    <property type="protein sequence ID" value="HIT40062.1"/>
    <property type="molecule type" value="Genomic_DNA"/>
</dbReference>
<feature type="domain" description="Glycosyl hydrolase family 95 N-terminal" evidence="1">
    <location>
        <begin position="31"/>
        <end position="282"/>
    </location>
</feature>
<organism evidence="4 5">
    <name type="scientific">Candidatus Caccoplasma intestinavium</name>
    <dbReference type="NCBI Taxonomy" id="2840716"/>
    <lineage>
        <taxon>Bacteria</taxon>
        <taxon>Pseudomonadati</taxon>
        <taxon>Bacteroidota</taxon>
        <taxon>Bacteroidia</taxon>
        <taxon>Bacteroidales</taxon>
        <taxon>Bacteroidaceae</taxon>
        <taxon>Bacteroidaceae incertae sedis</taxon>
        <taxon>Candidatus Caccoplasma</taxon>
    </lineage>
</organism>
<proteinExistence type="predicted"/>
<reference evidence="4" key="1">
    <citation type="submission" date="2020-10" db="EMBL/GenBank/DDBJ databases">
        <authorList>
            <person name="Gilroy R."/>
        </authorList>
    </citation>
    <scope>NUCLEOTIDE SEQUENCE</scope>
    <source>
        <strain evidence="4">21143</strain>
    </source>
</reference>
<dbReference type="Proteomes" id="UP000886722">
    <property type="component" value="Unassembled WGS sequence"/>
</dbReference>
<dbReference type="FunFam" id="1.50.10.10:FF:000028">
    <property type="entry name" value="Alpha-L-fucosidase 2"/>
    <property type="match status" value="1"/>
</dbReference>
<name>A0A9D1KF36_9BACT</name>
<dbReference type="PANTHER" id="PTHR31084:SF0">
    <property type="entry name" value="ALPHA-L-FUCOSIDASE 2"/>
    <property type="match status" value="1"/>
</dbReference>
<evidence type="ECO:0000313" key="5">
    <source>
        <dbReference type="Proteomes" id="UP000886722"/>
    </source>
</evidence>
<comment type="caution">
    <text evidence="4">The sequence shown here is derived from an EMBL/GenBank/DDBJ whole genome shotgun (WGS) entry which is preliminary data.</text>
</comment>
<dbReference type="InterPro" id="IPR012341">
    <property type="entry name" value="6hp_glycosidase-like_sf"/>
</dbReference>
<dbReference type="InterPro" id="IPR016518">
    <property type="entry name" value="Alpha-L-fucosidase"/>
</dbReference>
<keyword evidence="4" id="KW-0378">Hydrolase</keyword>
<dbReference type="Gene3D" id="1.50.10.10">
    <property type="match status" value="1"/>
</dbReference>
<dbReference type="PIRSF" id="PIRSF007663">
    <property type="entry name" value="UCP007663"/>
    <property type="match status" value="1"/>
</dbReference>
<dbReference type="Pfam" id="PF22124">
    <property type="entry name" value="Glyco_hydro_95_cat"/>
    <property type="match status" value="1"/>
</dbReference>
<protein>
    <submittedName>
        <fullName evidence="4">Glycoside hydrolase family 95 protein</fullName>
    </submittedName>
</protein>
<evidence type="ECO:0000313" key="4">
    <source>
        <dbReference type="EMBL" id="HIT40062.1"/>
    </source>
</evidence>
<gene>
    <name evidence="4" type="ORF">IAD06_08530</name>
</gene>
<dbReference type="SUPFAM" id="SSF48208">
    <property type="entry name" value="Six-hairpin glycosidases"/>
    <property type="match status" value="1"/>
</dbReference>
<dbReference type="GO" id="GO:0004560">
    <property type="term" value="F:alpha-L-fucosidase activity"/>
    <property type="evidence" value="ECO:0007669"/>
    <property type="project" value="InterPro"/>
</dbReference>
<dbReference type="InterPro" id="IPR008928">
    <property type="entry name" value="6-hairpin_glycosidase_sf"/>
</dbReference>
<dbReference type="GO" id="GO:0005975">
    <property type="term" value="P:carbohydrate metabolic process"/>
    <property type="evidence" value="ECO:0007669"/>
    <property type="project" value="InterPro"/>
</dbReference>
<dbReference type="Pfam" id="PF21307">
    <property type="entry name" value="Glyco_hydro_95_C"/>
    <property type="match status" value="1"/>
</dbReference>
<accession>A0A9D1KF36</accession>
<evidence type="ECO:0000259" key="2">
    <source>
        <dbReference type="Pfam" id="PF21307"/>
    </source>
</evidence>
<feature type="domain" description="Glycosyl hydrolase family 95 catalytic" evidence="3">
    <location>
        <begin position="311"/>
        <end position="723"/>
    </location>
</feature>